<dbReference type="InterPro" id="IPR021409">
    <property type="entry name" value="DUF3047"/>
</dbReference>
<protein>
    <submittedName>
        <fullName evidence="2">DUF3047 domain-containing protein</fullName>
    </submittedName>
</protein>
<gene>
    <name evidence="2" type="ORF">JZM60_16115</name>
</gene>
<evidence type="ECO:0000313" key="3">
    <source>
        <dbReference type="Proteomes" id="UP000663651"/>
    </source>
</evidence>
<sequence>MKAIPLIIVLIAAGSAFAAITTVGRFSTGDMSGWEEKTLRGKKKSVYTLVREGEHNVLKAESHGSASGLIYRIKFDSRQNPILRWSWKVSGTMKKGDEQSRAGDDYPARVYVVFPRTFFWQTRAVNYIWANRLAKGASVPNAFAPKNIRMVAVESGPANAGRWVAEERNIHEDYVKLFGEEPPRAGAIAIMTDTDNTGEDAVAWYGDITLSAK</sequence>
<evidence type="ECO:0000313" key="2">
    <source>
        <dbReference type="EMBL" id="QSV45617.1"/>
    </source>
</evidence>
<accession>A0ABX7Q346</accession>
<dbReference type="RefSeq" id="WP_207163410.1">
    <property type="nucleotide sequence ID" value="NZ_CP071382.1"/>
</dbReference>
<organism evidence="2 3">
    <name type="scientific">Geobacter benzoatilyticus</name>
    <dbReference type="NCBI Taxonomy" id="2815309"/>
    <lineage>
        <taxon>Bacteria</taxon>
        <taxon>Pseudomonadati</taxon>
        <taxon>Thermodesulfobacteriota</taxon>
        <taxon>Desulfuromonadia</taxon>
        <taxon>Geobacterales</taxon>
        <taxon>Geobacteraceae</taxon>
        <taxon>Geobacter</taxon>
    </lineage>
</organism>
<keyword evidence="1" id="KW-0732">Signal</keyword>
<dbReference type="Proteomes" id="UP000663651">
    <property type="component" value="Chromosome"/>
</dbReference>
<name>A0ABX7Q346_9BACT</name>
<evidence type="ECO:0000256" key="1">
    <source>
        <dbReference type="SAM" id="SignalP"/>
    </source>
</evidence>
<keyword evidence="3" id="KW-1185">Reference proteome</keyword>
<proteinExistence type="predicted"/>
<dbReference type="EMBL" id="CP071382">
    <property type="protein sequence ID" value="QSV45617.1"/>
    <property type="molecule type" value="Genomic_DNA"/>
</dbReference>
<feature type="signal peptide" evidence="1">
    <location>
        <begin position="1"/>
        <end position="18"/>
    </location>
</feature>
<reference evidence="2 3" key="1">
    <citation type="submission" date="2021-03" db="EMBL/GenBank/DDBJ databases">
        <title>Geobacter metallireducens gen. nov. sp. nov., a microorganism capable of coupling the complete oxidation of organic compounds to the reduction of iron and other metals.</title>
        <authorList>
            <person name="Li Y."/>
        </authorList>
    </citation>
    <scope>NUCLEOTIDE SEQUENCE [LARGE SCALE GENOMIC DNA]</scope>
    <source>
        <strain evidence="2 3">Jerry-YX</strain>
    </source>
</reference>
<dbReference type="Pfam" id="PF11249">
    <property type="entry name" value="DUF3047"/>
    <property type="match status" value="1"/>
</dbReference>
<feature type="chain" id="PRO_5046719800" evidence="1">
    <location>
        <begin position="19"/>
        <end position="213"/>
    </location>
</feature>